<reference evidence="1 2" key="1">
    <citation type="journal article" date="2023" name="Plants (Basel)">
        <title>Bridging the Gap: Combining Genomics and Transcriptomics Approaches to Understand Stylosanthes scabra, an Orphan Legume from the Brazilian Caatinga.</title>
        <authorList>
            <person name="Ferreira-Neto J.R.C."/>
            <person name="da Silva M.D."/>
            <person name="Binneck E."/>
            <person name="de Melo N.F."/>
            <person name="da Silva R.H."/>
            <person name="de Melo A.L.T.M."/>
            <person name="Pandolfi V."/>
            <person name="Bustamante F.O."/>
            <person name="Brasileiro-Vidal A.C."/>
            <person name="Benko-Iseppon A.M."/>
        </authorList>
    </citation>
    <scope>NUCLEOTIDE SEQUENCE [LARGE SCALE GENOMIC DNA]</scope>
    <source>
        <tissue evidence="1">Leaves</tissue>
    </source>
</reference>
<evidence type="ECO:0000313" key="1">
    <source>
        <dbReference type="EMBL" id="MED6108358.1"/>
    </source>
</evidence>
<dbReference type="EMBL" id="JASCZI010000080">
    <property type="protein sequence ID" value="MED6108358.1"/>
    <property type="molecule type" value="Genomic_DNA"/>
</dbReference>
<sequence length="207" mass="23244">MTWHFFGVASIPLLVSMKPRNFLASTAKAHFAGFKRIWFSRNLPKTFSKFGINSSSAFALTSMSSTYTSRMPPSSSLNTLSMSLCHGTAVVGEQRKRREPRRWWLDTMLSPPWVPMPPLVLEEATVPSLLPITFNWSRHWRGASSPPLLVVPGLAVVLCCYGFRLNKIDGVVGVVSATRTALVTIPCYPFRCTQLPLPWEPRRRHSP</sequence>
<accession>A0ABU6QA16</accession>
<evidence type="ECO:0000313" key="2">
    <source>
        <dbReference type="Proteomes" id="UP001341840"/>
    </source>
</evidence>
<dbReference type="Proteomes" id="UP001341840">
    <property type="component" value="Unassembled WGS sequence"/>
</dbReference>
<name>A0ABU6QA16_9FABA</name>
<keyword evidence="2" id="KW-1185">Reference proteome</keyword>
<organism evidence="1 2">
    <name type="scientific">Stylosanthes scabra</name>
    <dbReference type="NCBI Taxonomy" id="79078"/>
    <lineage>
        <taxon>Eukaryota</taxon>
        <taxon>Viridiplantae</taxon>
        <taxon>Streptophyta</taxon>
        <taxon>Embryophyta</taxon>
        <taxon>Tracheophyta</taxon>
        <taxon>Spermatophyta</taxon>
        <taxon>Magnoliopsida</taxon>
        <taxon>eudicotyledons</taxon>
        <taxon>Gunneridae</taxon>
        <taxon>Pentapetalae</taxon>
        <taxon>rosids</taxon>
        <taxon>fabids</taxon>
        <taxon>Fabales</taxon>
        <taxon>Fabaceae</taxon>
        <taxon>Papilionoideae</taxon>
        <taxon>50 kb inversion clade</taxon>
        <taxon>dalbergioids sensu lato</taxon>
        <taxon>Dalbergieae</taxon>
        <taxon>Pterocarpus clade</taxon>
        <taxon>Stylosanthes</taxon>
    </lineage>
</organism>
<gene>
    <name evidence="1" type="ORF">PIB30_023125</name>
</gene>
<protein>
    <submittedName>
        <fullName evidence="1">Uncharacterized protein</fullName>
    </submittedName>
</protein>
<comment type="caution">
    <text evidence="1">The sequence shown here is derived from an EMBL/GenBank/DDBJ whole genome shotgun (WGS) entry which is preliminary data.</text>
</comment>
<proteinExistence type="predicted"/>